<sequence>MSSESNAKSFRSSAALNRLSHLTSHLIGDNATNSVQASRHKIVVTRDLGPDIMPLLLKREQQDLDVIVWDKDANCDRQWLLQNAPGASALIVLLTDKVDAELLDAAGPQLRVVSTMSIGYEHIDLKEVAKRKLKVGYTPDVLTDAVADTSIMLALMAGRNARETMTIVNEGRWPNYSWSPFLFCGRQLSASLSSPTRTAGFIGFGRIAQATLARLIPFGFTHCLYTSSPRSKPTPERDTQLASSLRLQSVSRVDLDRLAAESDVVFVLAPGGEETKNLVNEEFLRKMKKTAVLVNTSRGTLVDSDALAKALREGWIWGAGLDVVAGEPKIAADHPLVKEPKCVIVPHIGSATYETRVEMARLAVNNALAAIFDERMPAALDLTSYQS</sequence>
<protein>
    <recommendedName>
        <fullName evidence="7">Glyoxylate reductase</fullName>
    </recommendedName>
</protein>
<dbReference type="STRING" id="231916.A0A409W4P6"/>
<evidence type="ECO:0008006" key="7">
    <source>
        <dbReference type="Google" id="ProtNLM"/>
    </source>
</evidence>
<dbReference type="SUPFAM" id="SSF51735">
    <property type="entry name" value="NAD(P)-binding Rossmann-fold domains"/>
    <property type="match status" value="1"/>
</dbReference>
<dbReference type="PROSITE" id="PS00671">
    <property type="entry name" value="D_2_HYDROXYACID_DH_3"/>
    <property type="match status" value="1"/>
</dbReference>
<evidence type="ECO:0000259" key="3">
    <source>
        <dbReference type="Pfam" id="PF00389"/>
    </source>
</evidence>
<dbReference type="OrthoDB" id="9991913at2759"/>
<name>A0A409W4P6_9AGAR</name>
<dbReference type="Gene3D" id="3.40.50.720">
    <property type="entry name" value="NAD(P)-binding Rossmann-like Domain"/>
    <property type="match status" value="2"/>
</dbReference>
<dbReference type="SUPFAM" id="SSF52283">
    <property type="entry name" value="Formate/glycerate dehydrogenase catalytic domain-like"/>
    <property type="match status" value="1"/>
</dbReference>
<dbReference type="InterPro" id="IPR029753">
    <property type="entry name" value="D-isomer_DH_CS"/>
</dbReference>
<dbReference type="GO" id="GO:0051287">
    <property type="term" value="F:NAD binding"/>
    <property type="evidence" value="ECO:0007669"/>
    <property type="project" value="InterPro"/>
</dbReference>
<dbReference type="InterPro" id="IPR006139">
    <property type="entry name" value="D-isomer_2_OHA_DH_cat_dom"/>
</dbReference>
<dbReference type="Pfam" id="PF00389">
    <property type="entry name" value="2-Hacid_dh"/>
    <property type="match status" value="1"/>
</dbReference>
<feature type="domain" description="D-isomer specific 2-hydroxyacid dehydrogenase NAD-binding" evidence="4">
    <location>
        <begin position="151"/>
        <end position="349"/>
    </location>
</feature>
<evidence type="ECO:0000256" key="2">
    <source>
        <dbReference type="RuleBase" id="RU003719"/>
    </source>
</evidence>
<dbReference type="InParanoid" id="A0A409W4P6"/>
<organism evidence="5 6">
    <name type="scientific">Gymnopilus dilepis</name>
    <dbReference type="NCBI Taxonomy" id="231916"/>
    <lineage>
        <taxon>Eukaryota</taxon>
        <taxon>Fungi</taxon>
        <taxon>Dikarya</taxon>
        <taxon>Basidiomycota</taxon>
        <taxon>Agaricomycotina</taxon>
        <taxon>Agaricomycetes</taxon>
        <taxon>Agaricomycetidae</taxon>
        <taxon>Agaricales</taxon>
        <taxon>Agaricineae</taxon>
        <taxon>Hymenogastraceae</taxon>
        <taxon>Gymnopilus</taxon>
    </lineage>
</organism>
<dbReference type="InterPro" id="IPR050223">
    <property type="entry name" value="D-isomer_2-hydroxyacid_DH"/>
</dbReference>
<comment type="caution">
    <text evidence="5">The sequence shown here is derived from an EMBL/GenBank/DDBJ whole genome shotgun (WGS) entry which is preliminary data.</text>
</comment>
<reference evidence="5 6" key="1">
    <citation type="journal article" date="2018" name="Evol. Lett.">
        <title>Horizontal gene cluster transfer increased hallucinogenic mushroom diversity.</title>
        <authorList>
            <person name="Reynolds H.T."/>
            <person name="Vijayakumar V."/>
            <person name="Gluck-Thaler E."/>
            <person name="Korotkin H.B."/>
            <person name="Matheny P.B."/>
            <person name="Slot J.C."/>
        </authorList>
    </citation>
    <scope>NUCLEOTIDE SEQUENCE [LARGE SCALE GENOMIC DNA]</scope>
    <source>
        <strain evidence="5 6">SRW20</strain>
    </source>
</reference>
<evidence type="ECO:0000256" key="1">
    <source>
        <dbReference type="ARBA" id="ARBA00023002"/>
    </source>
</evidence>
<accession>A0A409W4P6</accession>
<dbReference type="GO" id="GO:0016618">
    <property type="term" value="F:hydroxypyruvate reductase [NAD(P)H] activity"/>
    <property type="evidence" value="ECO:0007669"/>
    <property type="project" value="TreeGrafter"/>
</dbReference>
<dbReference type="PANTHER" id="PTHR10996:SF277">
    <property type="entry name" value="GLYOXYLATE REDUCTASE_HYDROXYPYRUVATE REDUCTASE"/>
    <property type="match status" value="1"/>
</dbReference>
<dbReference type="GO" id="GO:0030267">
    <property type="term" value="F:glyoxylate reductase (NADPH) activity"/>
    <property type="evidence" value="ECO:0007669"/>
    <property type="project" value="TreeGrafter"/>
</dbReference>
<dbReference type="CDD" id="cd05301">
    <property type="entry name" value="GDH"/>
    <property type="match status" value="1"/>
</dbReference>
<comment type="similarity">
    <text evidence="2">Belongs to the D-isomer specific 2-hydroxyacid dehydrogenase family.</text>
</comment>
<dbReference type="InterPro" id="IPR006140">
    <property type="entry name" value="D-isomer_DH_NAD-bd"/>
</dbReference>
<feature type="domain" description="D-isomer specific 2-hydroxyacid dehydrogenase catalytic" evidence="3">
    <location>
        <begin position="42"/>
        <end position="378"/>
    </location>
</feature>
<dbReference type="GO" id="GO:0005829">
    <property type="term" value="C:cytosol"/>
    <property type="evidence" value="ECO:0007669"/>
    <property type="project" value="TreeGrafter"/>
</dbReference>
<evidence type="ECO:0000259" key="4">
    <source>
        <dbReference type="Pfam" id="PF02826"/>
    </source>
</evidence>
<dbReference type="PANTHER" id="PTHR10996">
    <property type="entry name" value="2-HYDROXYACID DEHYDROGENASE-RELATED"/>
    <property type="match status" value="1"/>
</dbReference>
<evidence type="ECO:0000313" key="5">
    <source>
        <dbReference type="EMBL" id="PPQ73438.1"/>
    </source>
</evidence>
<keyword evidence="1 2" id="KW-0560">Oxidoreductase</keyword>
<dbReference type="InterPro" id="IPR036291">
    <property type="entry name" value="NAD(P)-bd_dom_sf"/>
</dbReference>
<dbReference type="AlphaFoldDB" id="A0A409W4P6"/>
<dbReference type="Proteomes" id="UP000284706">
    <property type="component" value="Unassembled WGS sequence"/>
</dbReference>
<evidence type="ECO:0000313" key="6">
    <source>
        <dbReference type="Proteomes" id="UP000284706"/>
    </source>
</evidence>
<gene>
    <name evidence="5" type="ORF">CVT26_015825</name>
</gene>
<keyword evidence="6" id="KW-1185">Reference proteome</keyword>
<proteinExistence type="inferred from homology"/>
<dbReference type="Pfam" id="PF02826">
    <property type="entry name" value="2-Hacid_dh_C"/>
    <property type="match status" value="1"/>
</dbReference>
<dbReference type="EMBL" id="NHYE01005405">
    <property type="protein sequence ID" value="PPQ73438.1"/>
    <property type="molecule type" value="Genomic_DNA"/>
</dbReference>